<evidence type="ECO:0000256" key="4">
    <source>
        <dbReference type="ARBA" id="ARBA00022747"/>
    </source>
</evidence>
<dbReference type="AlphaFoldDB" id="C6HUD6"/>
<dbReference type="InterPro" id="IPR029063">
    <property type="entry name" value="SAM-dependent_MTases_sf"/>
</dbReference>
<keyword evidence="2" id="KW-0808">Transferase</keyword>
<evidence type="ECO:0000256" key="2">
    <source>
        <dbReference type="ARBA" id="ARBA00022679"/>
    </source>
</evidence>
<name>C6HUD6_9BACT</name>
<keyword evidence="7" id="KW-1185">Reference proteome</keyword>
<evidence type="ECO:0000256" key="5">
    <source>
        <dbReference type="ARBA" id="ARBA00047422"/>
    </source>
</evidence>
<dbReference type="GO" id="GO:0009307">
    <property type="term" value="P:DNA restriction-modification system"/>
    <property type="evidence" value="ECO:0007669"/>
    <property type="project" value="UniProtKB-KW"/>
</dbReference>
<comment type="catalytic activity">
    <reaction evidence="5">
        <text>a 2'-deoxycytidine in DNA + S-adenosyl-L-methionine = a 5-methyl-2'-deoxycytidine in DNA + S-adenosyl-L-homocysteine + H(+)</text>
        <dbReference type="Rhea" id="RHEA:13681"/>
        <dbReference type="Rhea" id="RHEA-COMP:11369"/>
        <dbReference type="Rhea" id="RHEA-COMP:11370"/>
        <dbReference type="ChEBI" id="CHEBI:15378"/>
        <dbReference type="ChEBI" id="CHEBI:57856"/>
        <dbReference type="ChEBI" id="CHEBI:59789"/>
        <dbReference type="ChEBI" id="CHEBI:85452"/>
        <dbReference type="ChEBI" id="CHEBI:85454"/>
        <dbReference type="EC" id="2.1.1.37"/>
    </reaction>
</comment>
<accession>C6HUD6</accession>
<keyword evidence="4" id="KW-0680">Restriction system</keyword>
<dbReference type="PROSITE" id="PS00094">
    <property type="entry name" value="C5_MTASE_1"/>
    <property type="match status" value="1"/>
</dbReference>
<dbReference type="SUPFAM" id="SSF53335">
    <property type="entry name" value="S-adenosyl-L-methionine-dependent methyltransferases"/>
    <property type="match status" value="1"/>
</dbReference>
<reference evidence="6 7" key="1">
    <citation type="journal article" date="2009" name="Appl. Environ. Microbiol.">
        <title>Community genomic and proteomic analyses of chemoautotrophic iron-oxidizing "Leptospirillum rubarum" (Group II) and "Leptospirillum ferrodiazotrophum" (Group III) bacteria in acid mine drainage biofilms.</title>
        <authorList>
            <person name="Goltsman D.S."/>
            <person name="Denef V.J."/>
            <person name="Singer S.W."/>
            <person name="VerBerkmoes N.C."/>
            <person name="Lefsrud M."/>
            <person name="Mueller R.S."/>
            <person name="Dick G.J."/>
            <person name="Sun C.L."/>
            <person name="Wheeler K.E."/>
            <person name="Zemla A."/>
            <person name="Baker B.J."/>
            <person name="Hauser L."/>
            <person name="Land M."/>
            <person name="Shah M.B."/>
            <person name="Thelen M.P."/>
            <person name="Hettich R.L."/>
            <person name="Banfield J.F."/>
        </authorList>
    </citation>
    <scope>NUCLEOTIDE SEQUENCE [LARGE SCALE GENOMIC DNA]</scope>
</reference>
<dbReference type="Pfam" id="PF00145">
    <property type="entry name" value="DNA_methylase"/>
    <property type="match status" value="1"/>
</dbReference>
<organism evidence="6 7">
    <name type="scientific">Leptospirillum ferrodiazotrophum</name>
    <dbReference type="NCBI Taxonomy" id="412449"/>
    <lineage>
        <taxon>Bacteria</taxon>
        <taxon>Pseudomonadati</taxon>
        <taxon>Nitrospirota</taxon>
        <taxon>Nitrospiria</taxon>
        <taxon>Nitrospirales</taxon>
        <taxon>Nitrospiraceae</taxon>
        <taxon>Leptospirillum</taxon>
    </lineage>
</organism>
<dbReference type="Gene3D" id="3.40.50.150">
    <property type="entry name" value="Vaccinia Virus protein VP39"/>
    <property type="match status" value="1"/>
</dbReference>
<dbReference type="InterPro" id="IPR018117">
    <property type="entry name" value="C5_DNA_meth_AS"/>
</dbReference>
<dbReference type="GO" id="GO:0032259">
    <property type="term" value="P:methylation"/>
    <property type="evidence" value="ECO:0007669"/>
    <property type="project" value="UniProtKB-KW"/>
</dbReference>
<evidence type="ECO:0000256" key="1">
    <source>
        <dbReference type="ARBA" id="ARBA00022603"/>
    </source>
</evidence>
<dbReference type="Proteomes" id="UP000009374">
    <property type="component" value="Unassembled WGS sequence"/>
</dbReference>
<keyword evidence="3" id="KW-0949">S-adenosyl-L-methionine</keyword>
<proteinExistence type="predicted"/>
<keyword evidence="1 6" id="KW-0489">Methyltransferase</keyword>
<evidence type="ECO:0000256" key="3">
    <source>
        <dbReference type="ARBA" id="ARBA00022691"/>
    </source>
</evidence>
<gene>
    <name evidence="6" type="ORF">UBAL3_49470006</name>
</gene>
<sequence length="154" mass="16843">MPISLEICAGAGGQALGLEQAGFDHSALVELDHHACASLRLNRPGWNVIEGNLQSFKGTPFKGIDLLAGGVPCPPFSKDGKQLGADGTRVQLRRAPSPDTFRPSWSPPDKAVPETGLFLKSLFLQTGKWITGYHQQKSNRRKSASEWIRQHSWI</sequence>
<dbReference type="InterPro" id="IPR001525">
    <property type="entry name" value="C5_MeTfrase"/>
</dbReference>
<protein>
    <submittedName>
        <fullName evidence="6">Site-specific DNA methylase-like protein</fullName>
    </submittedName>
</protein>
<evidence type="ECO:0000313" key="7">
    <source>
        <dbReference type="Proteomes" id="UP000009374"/>
    </source>
</evidence>
<dbReference type="EMBL" id="GG693854">
    <property type="protein sequence ID" value="EES53775.1"/>
    <property type="molecule type" value="Genomic_DNA"/>
</dbReference>
<evidence type="ECO:0000313" key="6">
    <source>
        <dbReference type="EMBL" id="EES53775.1"/>
    </source>
</evidence>
<dbReference type="GO" id="GO:0003886">
    <property type="term" value="F:DNA (cytosine-5-)-methyltransferase activity"/>
    <property type="evidence" value="ECO:0007669"/>
    <property type="project" value="UniProtKB-EC"/>
</dbReference>